<reference evidence="2" key="1">
    <citation type="submission" date="2018-01" db="EMBL/GenBank/DDBJ databases">
        <title>An insight into the sialome of Amazonian anophelines.</title>
        <authorList>
            <person name="Ribeiro J.M."/>
            <person name="Scarpassa V."/>
            <person name="Calvo E."/>
        </authorList>
    </citation>
    <scope>NUCLEOTIDE SEQUENCE</scope>
</reference>
<name>A0A2M4CW14_ANODA</name>
<evidence type="ECO:0000256" key="1">
    <source>
        <dbReference type="SAM" id="MobiDB-lite"/>
    </source>
</evidence>
<dbReference type="EMBL" id="GGFL01005354">
    <property type="protein sequence ID" value="MBW69532.1"/>
    <property type="molecule type" value="Transcribed_RNA"/>
</dbReference>
<accession>A0A2M4CW14</accession>
<protein>
    <recommendedName>
        <fullName evidence="3">Anaphase-promoting complex subunit CDC26</fullName>
    </recommendedName>
</protein>
<evidence type="ECO:0008006" key="3">
    <source>
        <dbReference type="Google" id="ProtNLM"/>
    </source>
</evidence>
<dbReference type="AlphaFoldDB" id="A0A2M4CW14"/>
<sequence length="70" mass="8335">MRRSDLPEFTFKLSDLKEYEQAKMERLMKSIKPPEKQKEDTDSTDAKMDRSIKNLKLPEKQKEDTDSNRS</sequence>
<evidence type="ECO:0000313" key="2">
    <source>
        <dbReference type="EMBL" id="MBW69532.1"/>
    </source>
</evidence>
<feature type="region of interest" description="Disordered" evidence="1">
    <location>
        <begin position="25"/>
        <end position="70"/>
    </location>
</feature>
<proteinExistence type="predicted"/>
<organism evidence="2">
    <name type="scientific">Anopheles darlingi</name>
    <name type="common">Mosquito</name>
    <dbReference type="NCBI Taxonomy" id="43151"/>
    <lineage>
        <taxon>Eukaryota</taxon>
        <taxon>Metazoa</taxon>
        <taxon>Ecdysozoa</taxon>
        <taxon>Arthropoda</taxon>
        <taxon>Hexapoda</taxon>
        <taxon>Insecta</taxon>
        <taxon>Pterygota</taxon>
        <taxon>Neoptera</taxon>
        <taxon>Endopterygota</taxon>
        <taxon>Diptera</taxon>
        <taxon>Nematocera</taxon>
        <taxon>Culicoidea</taxon>
        <taxon>Culicidae</taxon>
        <taxon>Anophelinae</taxon>
        <taxon>Anopheles</taxon>
    </lineage>
</organism>